<dbReference type="RefSeq" id="WP_227892180.1">
    <property type="nucleotide sequence ID" value="NZ_CP095461.1"/>
</dbReference>
<keyword evidence="4" id="KW-1185">Reference proteome</keyword>
<dbReference type="Proteomes" id="UP001139168">
    <property type="component" value="Unassembled WGS sequence"/>
</dbReference>
<evidence type="ECO:0000313" key="5">
    <source>
        <dbReference type="Proteomes" id="UP001139264"/>
    </source>
</evidence>
<dbReference type="AlphaFoldDB" id="A0A9X1M0B8"/>
<organism evidence="3 5">
    <name type="scientific">Arthrobacter gengyunqii</name>
    <dbReference type="NCBI Taxonomy" id="2886940"/>
    <lineage>
        <taxon>Bacteria</taxon>
        <taxon>Bacillati</taxon>
        <taxon>Actinomycetota</taxon>
        <taxon>Actinomycetes</taxon>
        <taxon>Micrococcales</taxon>
        <taxon>Micrococcaceae</taxon>
        <taxon>Arthrobacter</taxon>
    </lineage>
</organism>
<evidence type="ECO:0000256" key="1">
    <source>
        <dbReference type="SAM" id="Phobius"/>
    </source>
</evidence>
<reference evidence="3" key="1">
    <citation type="submission" date="2021-10" db="EMBL/GenBank/DDBJ databases">
        <title>Novel species in genus Arthrobacter.</title>
        <authorList>
            <person name="Liu Y."/>
        </authorList>
    </citation>
    <scope>NUCLEOTIDE SEQUENCE</scope>
    <source>
        <strain evidence="2">Zg-Y786</strain>
        <strain evidence="3">Zg-Y809</strain>
    </source>
</reference>
<feature type="transmembrane region" description="Helical" evidence="1">
    <location>
        <begin position="60"/>
        <end position="82"/>
    </location>
</feature>
<comment type="caution">
    <text evidence="3">The sequence shown here is derived from an EMBL/GenBank/DDBJ whole genome shotgun (WGS) entry which is preliminary data.</text>
</comment>
<sequence length="100" mass="10525">MISLIVAALASLAVGFIVRGADRRRSRYGVFLLPGLSLAAAMVLWVGLQLGGTGSDPDLFWLAWVLPPVAGAAAAVIAAVVIGPRREARDAAELERVLRF</sequence>
<dbReference type="Proteomes" id="UP001139264">
    <property type="component" value="Unassembled WGS sequence"/>
</dbReference>
<evidence type="ECO:0000313" key="3">
    <source>
        <dbReference type="EMBL" id="MCC3268024.1"/>
    </source>
</evidence>
<feature type="transmembrane region" description="Helical" evidence="1">
    <location>
        <begin position="30"/>
        <end position="48"/>
    </location>
</feature>
<keyword evidence="1" id="KW-0812">Transmembrane</keyword>
<keyword evidence="1" id="KW-0472">Membrane</keyword>
<protein>
    <submittedName>
        <fullName evidence="3">Uncharacterized protein</fullName>
    </submittedName>
</protein>
<evidence type="ECO:0000313" key="2">
    <source>
        <dbReference type="EMBL" id="MCC3267241.1"/>
    </source>
</evidence>
<gene>
    <name evidence="3" type="ORF">LJ751_01440</name>
    <name evidence="2" type="ORF">LJ752_14470</name>
</gene>
<keyword evidence="1" id="KW-1133">Transmembrane helix</keyword>
<proteinExistence type="predicted"/>
<name>A0A9X1M0B8_9MICC</name>
<accession>A0A9X1M0B8</accession>
<dbReference type="EMBL" id="JAJFZQ010000009">
    <property type="protein sequence ID" value="MCC3267241.1"/>
    <property type="molecule type" value="Genomic_DNA"/>
</dbReference>
<evidence type="ECO:0000313" key="4">
    <source>
        <dbReference type="Proteomes" id="UP001139168"/>
    </source>
</evidence>
<dbReference type="EMBL" id="JAJFZP010000003">
    <property type="protein sequence ID" value="MCC3268024.1"/>
    <property type="molecule type" value="Genomic_DNA"/>
</dbReference>